<proteinExistence type="predicted"/>
<comment type="caution">
    <text evidence="2">The sequence shown here is derived from an EMBL/GenBank/DDBJ whole genome shotgun (WGS) entry which is preliminary data.</text>
</comment>
<name>A0AAW0L1I8_QUESU</name>
<gene>
    <name evidence="2" type="ORF">CFP56_010654</name>
</gene>
<dbReference type="AlphaFoldDB" id="A0AAW0L1I8"/>
<sequence>MRKMSTLRKAAPLPSPIPTAAGSRSAANEIFTEFLDNSLQLPHLSLPHHLHRHPIPEIVDFGSLTGRDSVDRILRSSKECGAFRINGHGISGEELRSLLREADAESVFRISEGNLNFGNREGIVWDRSNIERLDSAGKFIGTERYRNFSAGKRSQEGINEKETVLTLYRYDHNDLLMEKNQSLPNEKNGNSCGHALSLHLPIEHSQFHVKSKHGSLSFEEGPDTIVVTVGKQLEEWTLGEFECVSGEMIIVPDCQGSRPSYSVELKYSPSSINHSTDKDCKTISIIDQIILALIITFLYKIFVHTLS</sequence>
<dbReference type="PANTHER" id="PTHR34945">
    <property type="entry name" value="2-OXOGLUTARATE (2OG) AND FE(II)-DEPENDENT OXYGENASE SUPERFAMILY PROTEIN"/>
    <property type="match status" value="1"/>
</dbReference>
<dbReference type="Proteomes" id="UP000237347">
    <property type="component" value="Unassembled WGS sequence"/>
</dbReference>
<accession>A0AAW0L1I8</accession>
<evidence type="ECO:0000313" key="2">
    <source>
        <dbReference type="EMBL" id="KAK7844669.1"/>
    </source>
</evidence>
<evidence type="ECO:0000256" key="1">
    <source>
        <dbReference type="SAM" id="MobiDB-lite"/>
    </source>
</evidence>
<protein>
    <submittedName>
        <fullName evidence="2">Uncharacterized protein</fullName>
    </submittedName>
</protein>
<organism evidence="2 3">
    <name type="scientific">Quercus suber</name>
    <name type="common">Cork oak</name>
    <dbReference type="NCBI Taxonomy" id="58331"/>
    <lineage>
        <taxon>Eukaryota</taxon>
        <taxon>Viridiplantae</taxon>
        <taxon>Streptophyta</taxon>
        <taxon>Embryophyta</taxon>
        <taxon>Tracheophyta</taxon>
        <taxon>Spermatophyta</taxon>
        <taxon>Magnoliopsida</taxon>
        <taxon>eudicotyledons</taxon>
        <taxon>Gunneridae</taxon>
        <taxon>Pentapetalae</taxon>
        <taxon>rosids</taxon>
        <taxon>fabids</taxon>
        <taxon>Fagales</taxon>
        <taxon>Fagaceae</taxon>
        <taxon>Quercus</taxon>
    </lineage>
</organism>
<dbReference type="PANTHER" id="PTHR34945:SF4">
    <property type="entry name" value="2-OXOGLUTARATE (2OG) AND FE(II)-DEPENDENT OXYGENASE SUPERFAMILY PROTEIN"/>
    <property type="match status" value="1"/>
</dbReference>
<dbReference type="EMBL" id="PKMF04000182">
    <property type="protein sequence ID" value="KAK7844669.1"/>
    <property type="molecule type" value="Genomic_DNA"/>
</dbReference>
<reference evidence="2 3" key="1">
    <citation type="journal article" date="2018" name="Sci. Data">
        <title>The draft genome sequence of cork oak.</title>
        <authorList>
            <person name="Ramos A.M."/>
            <person name="Usie A."/>
            <person name="Barbosa P."/>
            <person name="Barros P.M."/>
            <person name="Capote T."/>
            <person name="Chaves I."/>
            <person name="Simoes F."/>
            <person name="Abreu I."/>
            <person name="Carrasquinho I."/>
            <person name="Faro C."/>
            <person name="Guimaraes J.B."/>
            <person name="Mendonca D."/>
            <person name="Nobrega F."/>
            <person name="Rodrigues L."/>
            <person name="Saibo N.J.M."/>
            <person name="Varela M.C."/>
            <person name="Egas C."/>
            <person name="Matos J."/>
            <person name="Miguel C.M."/>
            <person name="Oliveira M.M."/>
            <person name="Ricardo C.P."/>
            <person name="Goncalves S."/>
        </authorList>
    </citation>
    <scope>NUCLEOTIDE SEQUENCE [LARGE SCALE GENOMIC DNA]</scope>
    <source>
        <strain evidence="3">cv. HL8</strain>
    </source>
</reference>
<feature type="region of interest" description="Disordered" evidence="1">
    <location>
        <begin position="1"/>
        <end position="22"/>
    </location>
</feature>
<keyword evidence="3" id="KW-1185">Reference proteome</keyword>
<evidence type="ECO:0000313" key="3">
    <source>
        <dbReference type="Proteomes" id="UP000237347"/>
    </source>
</evidence>